<dbReference type="GO" id="GO:0000049">
    <property type="term" value="F:tRNA binding"/>
    <property type="evidence" value="ECO:0007669"/>
    <property type="project" value="UniProtKB-KW"/>
</dbReference>
<comment type="catalytic activity">
    <reaction evidence="14">
        <text>uridine(34) in tRNA + acetyl-CoA + S-adenosyl-L-methionine + H2O = 5-(carboxymethyl)uridine(34) in tRNA + 5'-deoxyadenosine + L-methionine + CoA + 2 H(+)</text>
        <dbReference type="Rhea" id="RHEA:61020"/>
        <dbReference type="Rhea" id="RHEA-COMP:10407"/>
        <dbReference type="Rhea" id="RHEA-COMP:11727"/>
        <dbReference type="ChEBI" id="CHEBI:15377"/>
        <dbReference type="ChEBI" id="CHEBI:15378"/>
        <dbReference type="ChEBI" id="CHEBI:17319"/>
        <dbReference type="ChEBI" id="CHEBI:57287"/>
        <dbReference type="ChEBI" id="CHEBI:57288"/>
        <dbReference type="ChEBI" id="CHEBI:57844"/>
        <dbReference type="ChEBI" id="CHEBI:59789"/>
        <dbReference type="ChEBI" id="CHEBI:65315"/>
        <dbReference type="ChEBI" id="CHEBI:74882"/>
        <dbReference type="EC" id="2.3.1.311"/>
    </reaction>
    <physiologicalReaction direction="left-to-right" evidence="14">
        <dbReference type="Rhea" id="RHEA:61021"/>
    </physiologicalReaction>
</comment>
<evidence type="ECO:0000256" key="3">
    <source>
        <dbReference type="ARBA" id="ARBA00020266"/>
    </source>
</evidence>
<dbReference type="Pfam" id="PF16199">
    <property type="entry name" value="Radical_SAM_C"/>
    <property type="match status" value="1"/>
</dbReference>
<dbReference type="GO" id="GO:0005737">
    <property type="term" value="C:cytoplasm"/>
    <property type="evidence" value="ECO:0007669"/>
    <property type="project" value="TreeGrafter"/>
</dbReference>
<sequence>MGKKNKKNLSNGLSKSEIMVTVVAEIIAELIKADRQDYSVDLNRLKCMLAQKYGLDSQPRLVDIIAAVPHEHRQSLLPKLRAKPVRTASGIAVVAVMCKPHRCPHINMTGNICVYCPGGPDSDFEYSTQSYTGYEPTSMRAIRARYDPYQQTRSRVEQLRQLGHSVDKVEFIVMGGTFMSLPADYRDYFIRNLHDALSGHQSKSVDEAVRYSEESKTKCIGITIETRPDYCLKRHLSDMLTYGCTRLEIGVQSVYEDVARDTNRGHTVKAVQESFCLAKDCGYKVVAHMMPNLPNVPLDRDLSQFEEFFQNPDFRADGLKIYPTLVIRGTGLYELWKTGRYRSYPSSVLVDLLAQILAMVPPWTRVYRVQRDIPMPLVTSGVEHGNIRELALARMRDLGTKCKDVRTREVGIQEIHHKVRPEQIELIRRDYYANGGWETFLSYEDVEQDILVGLLRLRKCSLQTFRPELKQTKSETIKNQFGLTKGCSIVRELHVYGSVVPVSSKDLKKFQHQGFGMLLMEEAERIAQFEHNSGKIAVISGVGTRHYYRKLGYQLDGPYMSKCL</sequence>
<keyword evidence="13 15" id="KW-0012">Acyltransferase</keyword>
<evidence type="ECO:0000256" key="2">
    <source>
        <dbReference type="ARBA" id="ARBA00005494"/>
    </source>
</evidence>
<comment type="pathway">
    <text evidence="1">tRNA modification; 5-methoxycarbonylmethyl-2-thiouridine-tRNA biosynthesis.</text>
</comment>
<evidence type="ECO:0000313" key="18">
    <source>
        <dbReference type="Proteomes" id="UP000515146"/>
    </source>
</evidence>
<gene>
    <name evidence="19" type="primary">LOC113799646</name>
</gene>
<dbReference type="SFLD" id="SFLDG01086">
    <property type="entry name" value="elongater_protein-like"/>
    <property type="match status" value="1"/>
</dbReference>
<dbReference type="InterPro" id="IPR032432">
    <property type="entry name" value="Radical_SAM_C"/>
</dbReference>
<dbReference type="GO" id="GO:0033588">
    <property type="term" value="C:elongator holoenzyme complex"/>
    <property type="evidence" value="ECO:0007669"/>
    <property type="project" value="TreeGrafter"/>
</dbReference>
<evidence type="ECO:0000256" key="10">
    <source>
        <dbReference type="ARBA" id="ARBA00022884"/>
    </source>
</evidence>
<dbReference type="SMART" id="SM00729">
    <property type="entry name" value="Elp3"/>
    <property type="match status" value="1"/>
</dbReference>
<dbReference type="RefSeq" id="XP_027206112.1">
    <property type="nucleotide sequence ID" value="XM_027350311.1"/>
</dbReference>
<dbReference type="InterPro" id="IPR034687">
    <property type="entry name" value="ELP3-like"/>
</dbReference>
<evidence type="ECO:0000256" key="14">
    <source>
        <dbReference type="ARBA" id="ARBA00047372"/>
    </source>
</evidence>
<keyword evidence="5 15" id="KW-0820">tRNA-binding</keyword>
<dbReference type="CTD" id="55140"/>
<reference evidence="19" key="1">
    <citation type="submission" date="2025-08" db="UniProtKB">
        <authorList>
            <consortium name="RefSeq"/>
        </authorList>
    </citation>
    <scope>IDENTIFICATION</scope>
    <source>
        <strain evidence="19">Airmid</strain>
    </source>
</reference>
<dbReference type="SUPFAM" id="SSF55729">
    <property type="entry name" value="Acyl-CoA N-acyltransferases (Nat)"/>
    <property type="match status" value="1"/>
</dbReference>
<comment type="similarity">
    <text evidence="2 15">Belongs to the ELP3 family.</text>
</comment>
<evidence type="ECO:0000256" key="16">
    <source>
        <dbReference type="PIRSR" id="PIRSR005669-1"/>
    </source>
</evidence>
<evidence type="ECO:0000256" key="12">
    <source>
        <dbReference type="ARBA" id="ARBA00023014"/>
    </source>
</evidence>
<evidence type="ECO:0000313" key="19">
    <source>
        <dbReference type="RefSeq" id="XP_027206112.1"/>
    </source>
</evidence>
<dbReference type="SUPFAM" id="SSF102114">
    <property type="entry name" value="Radical SAM enzymes"/>
    <property type="match status" value="1"/>
</dbReference>
<evidence type="ECO:0000256" key="9">
    <source>
        <dbReference type="ARBA" id="ARBA00022723"/>
    </source>
</evidence>
<dbReference type="PROSITE" id="PS51918">
    <property type="entry name" value="RADICAL_SAM"/>
    <property type="match status" value="1"/>
</dbReference>
<evidence type="ECO:0000256" key="6">
    <source>
        <dbReference type="ARBA" id="ARBA00022679"/>
    </source>
</evidence>
<dbReference type="GO" id="GO:0005634">
    <property type="term" value="C:nucleus"/>
    <property type="evidence" value="ECO:0007669"/>
    <property type="project" value="TreeGrafter"/>
</dbReference>
<evidence type="ECO:0000256" key="1">
    <source>
        <dbReference type="ARBA" id="ARBA00005043"/>
    </source>
</evidence>
<dbReference type="PIRSF" id="PIRSF005669">
    <property type="entry name" value="Hist_AcTrfase_ELP3"/>
    <property type="match status" value="1"/>
</dbReference>
<dbReference type="InParanoid" id="A0A6P6YLN5"/>
<evidence type="ECO:0000256" key="13">
    <source>
        <dbReference type="ARBA" id="ARBA00023315"/>
    </source>
</evidence>
<proteinExistence type="inferred from homology"/>
<dbReference type="InterPro" id="IPR006638">
    <property type="entry name" value="Elp3/MiaA/NifB-like_rSAM"/>
</dbReference>
<dbReference type="GO" id="GO:0106261">
    <property type="term" value="F:tRNA uridine(34) acetyltransferase activity"/>
    <property type="evidence" value="ECO:0007669"/>
    <property type="project" value="UniProtKB-EC"/>
</dbReference>
<evidence type="ECO:0000256" key="11">
    <source>
        <dbReference type="ARBA" id="ARBA00023004"/>
    </source>
</evidence>
<comment type="function">
    <text evidence="15">Catalytic tRNA acetyltransferase subunit of the elongator complex, which is required for multiple tRNA modifications, including mcm5U (5-methoxycarbonylmethyl uridine), mcm5s2U (5-methoxycarbonylmethyl-2-thiouridine), and ncm5U (5-carbamoylmethyl uridine). In the elongator complex, acts as a tRNA uridine(34) acetyltransferase by mediating formation of carboxymethyluridine in the wobble base at position 34 in tRNAs.</text>
</comment>
<dbReference type="OMA" id="TFETRPD"/>
<feature type="binding site" evidence="16">
    <location>
        <position position="113"/>
    </location>
    <ligand>
        <name>[4Fe-4S] cluster</name>
        <dbReference type="ChEBI" id="CHEBI:49883"/>
        <note>4Fe-4S-S-AdoMet</note>
    </ligand>
</feature>
<dbReference type="InterPro" id="IPR007197">
    <property type="entry name" value="rSAM"/>
</dbReference>
<feature type="domain" description="Radical SAM core" evidence="17">
    <location>
        <begin position="86"/>
        <end position="376"/>
    </location>
</feature>
<dbReference type="Pfam" id="PF23613">
    <property type="entry name" value="ELP3_N"/>
    <property type="match status" value="1"/>
</dbReference>
<dbReference type="GO" id="GO:0046872">
    <property type="term" value="F:metal ion binding"/>
    <property type="evidence" value="ECO:0007669"/>
    <property type="project" value="UniProtKB-KW"/>
</dbReference>
<dbReference type="UniPathway" id="UPA00988"/>
<keyword evidence="6 15" id="KW-0808">Transferase</keyword>
<evidence type="ECO:0000256" key="8">
    <source>
        <dbReference type="ARBA" id="ARBA00022694"/>
    </source>
</evidence>
<dbReference type="Pfam" id="PF04055">
    <property type="entry name" value="Radical_SAM"/>
    <property type="match status" value="1"/>
</dbReference>
<dbReference type="EC" id="2.3.1.-" evidence="15"/>
<dbReference type="Gene3D" id="3.40.630.30">
    <property type="match status" value="1"/>
</dbReference>
<evidence type="ECO:0000256" key="4">
    <source>
        <dbReference type="ARBA" id="ARBA00022485"/>
    </source>
</evidence>
<evidence type="ECO:0000259" key="17">
    <source>
        <dbReference type="PROSITE" id="PS51918"/>
    </source>
</evidence>
<accession>A0A6P6YLN5</accession>
<dbReference type="SFLD" id="SFLDF00344">
    <property type="entry name" value="ELP3-like"/>
    <property type="match status" value="1"/>
</dbReference>
<comment type="cofactor">
    <cofactor evidence="15 16">
        <name>[4Fe-4S] cluster</name>
        <dbReference type="ChEBI" id="CHEBI:49883"/>
    </cofactor>
    <text evidence="15 16">Binds 1 [4Fe-4S] cluster. The cluster is coordinated with 3 cysteines and an exchangeable S-adenosyl-L-methionine.</text>
</comment>
<evidence type="ECO:0000256" key="7">
    <source>
        <dbReference type="ARBA" id="ARBA00022691"/>
    </source>
</evidence>
<keyword evidence="7 15" id="KW-0949">S-adenosyl-L-methionine</keyword>
<keyword evidence="11 16" id="KW-0408">Iron</keyword>
<dbReference type="OrthoDB" id="10265243at2759"/>
<dbReference type="NCBIfam" id="TIGR01211">
    <property type="entry name" value="ELP3"/>
    <property type="match status" value="1"/>
</dbReference>
<organism evidence="18 19">
    <name type="scientific">Dermatophagoides pteronyssinus</name>
    <name type="common">European house dust mite</name>
    <dbReference type="NCBI Taxonomy" id="6956"/>
    <lineage>
        <taxon>Eukaryota</taxon>
        <taxon>Metazoa</taxon>
        <taxon>Ecdysozoa</taxon>
        <taxon>Arthropoda</taxon>
        <taxon>Chelicerata</taxon>
        <taxon>Arachnida</taxon>
        <taxon>Acari</taxon>
        <taxon>Acariformes</taxon>
        <taxon>Sarcoptiformes</taxon>
        <taxon>Astigmata</taxon>
        <taxon>Psoroptidia</taxon>
        <taxon>Analgoidea</taxon>
        <taxon>Pyroglyphidae</taxon>
        <taxon>Dermatophagoidinae</taxon>
        <taxon>Dermatophagoides</taxon>
    </lineage>
</organism>
<evidence type="ECO:0000256" key="5">
    <source>
        <dbReference type="ARBA" id="ARBA00022555"/>
    </source>
</evidence>
<dbReference type="FunCoup" id="A0A6P6YLN5">
    <property type="interactions" value="1685"/>
</dbReference>
<dbReference type="SFLD" id="SFLDS00029">
    <property type="entry name" value="Radical_SAM"/>
    <property type="match status" value="1"/>
</dbReference>
<dbReference type="AlphaFoldDB" id="A0A6P6YLN5"/>
<dbReference type="KEGG" id="dpte:113799646"/>
<keyword evidence="10" id="KW-0694">RNA-binding</keyword>
<dbReference type="PANTHER" id="PTHR11135">
    <property type="entry name" value="HISTONE ACETYLTRANSFERASE-RELATED"/>
    <property type="match status" value="1"/>
</dbReference>
<dbReference type="InterPro" id="IPR058240">
    <property type="entry name" value="rSAM_sf"/>
</dbReference>
<dbReference type="CDD" id="cd01335">
    <property type="entry name" value="Radical_SAM"/>
    <property type="match status" value="1"/>
</dbReference>
<keyword evidence="4" id="KW-0004">4Fe-4S</keyword>
<dbReference type="InterPro" id="IPR056591">
    <property type="entry name" value="ELP3-like_N"/>
</dbReference>
<dbReference type="GO" id="GO:0051539">
    <property type="term" value="F:4 iron, 4 sulfur cluster binding"/>
    <property type="evidence" value="ECO:0007669"/>
    <property type="project" value="UniProtKB-KW"/>
</dbReference>
<feature type="binding site" evidence="16">
    <location>
        <position position="103"/>
    </location>
    <ligand>
        <name>[4Fe-4S] cluster</name>
        <dbReference type="ChEBI" id="CHEBI:49883"/>
        <note>4Fe-4S-S-AdoMet</note>
    </ligand>
</feature>
<protein>
    <recommendedName>
        <fullName evidence="3 15">Elongator complex protein 3</fullName>
        <ecNumber evidence="15">2.3.1.-</ecNumber>
    </recommendedName>
</protein>
<dbReference type="InterPro" id="IPR016181">
    <property type="entry name" value="Acyl_CoA_acyltransferase"/>
</dbReference>
<dbReference type="InterPro" id="IPR039661">
    <property type="entry name" value="ELP3"/>
</dbReference>
<dbReference type="PANTHER" id="PTHR11135:SF0">
    <property type="entry name" value="ELONGATOR COMPLEX PROTEIN 3"/>
    <property type="match status" value="1"/>
</dbReference>
<keyword evidence="18" id="KW-1185">Reference proteome</keyword>
<keyword evidence="8 15" id="KW-0819">tRNA processing</keyword>
<evidence type="ECO:0000256" key="15">
    <source>
        <dbReference type="PIRNR" id="PIRNR005669"/>
    </source>
</evidence>
<name>A0A6P6YLN5_DERPT</name>
<dbReference type="FunFam" id="3.40.630.30:FF:000003">
    <property type="entry name" value="Elongator complex protein 3"/>
    <property type="match status" value="1"/>
</dbReference>
<dbReference type="GO" id="GO:0002926">
    <property type="term" value="P:tRNA wobble base 5-methoxycarbonylmethyl-2-thiouridinylation"/>
    <property type="evidence" value="ECO:0007669"/>
    <property type="project" value="TreeGrafter"/>
</dbReference>
<dbReference type="Proteomes" id="UP000515146">
    <property type="component" value="Unplaced"/>
</dbReference>
<feature type="binding site" evidence="16">
    <location>
        <position position="116"/>
    </location>
    <ligand>
        <name>[4Fe-4S] cluster</name>
        <dbReference type="ChEBI" id="CHEBI:49883"/>
        <note>4Fe-4S-S-AdoMet</note>
    </ligand>
</feature>
<keyword evidence="12 15" id="KW-0411">Iron-sulfur</keyword>
<keyword evidence="9 15" id="KW-0479">Metal-binding</keyword>